<dbReference type="Proteomes" id="UP000735302">
    <property type="component" value="Unassembled WGS sequence"/>
</dbReference>
<keyword evidence="3" id="KW-1185">Reference proteome</keyword>
<evidence type="ECO:0000313" key="2">
    <source>
        <dbReference type="EMBL" id="GFO23057.1"/>
    </source>
</evidence>
<dbReference type="AlphaFoldDB" id="A0AAV4BVH7"/>
<dbReference type="EMBL" id="BLXT01005500">
    <property type="protein sequence ID" value="GFO23057.1"/>
    <property type="molecule type" value="Genomic_DNA"/>
</dbReference>
<sequence>MNTNSDKGRRRHSGQRVRPEICSTLLSRVRASPPAPWSDGGPESLISPSCGLAIRKYQIKCRHIHTHKQRRTDSNATGILTSGLSQSRNCRHGM</sequence>
<organism evidence="2 3">
    <name type="scientific">Plakobranchus ocellatus</name>
    <dbReference type="NCBI Taxonomy" id="259542"/>
    <lineage>
        <taxon>Eukaryota</taxon>
        <taxon>Metazoa</taxon>
        <taxon>Spiralia</taxon>
        <taxon>Lophotrochozoa</taxon>
        <taxon>Mollusca</taxon>
        <taxon>Gastropoda</taxon>
        <taxon>Heterobranchia</taxon>
        <taxon>Euthyneura</taxon>
        <taxon>Panpulmonata</taxon>
        <taxon>Sacoglossa</taxon>
        <taxon>Placobranchoidea</taxon>
        <taxon>Plakobranchidae</taxon>
        <taxon>Plakobranchus</taxon>
    </lineage>
</organism>
<name>A0AAV4BVH7_9GAST</name>
<feature type="region of interest" description="Disordered" evidence="1">
    <location>
        <begin position="1"/>
        <end position="21"/>
    </location>
</feature>
<protein>
    <submittedName>
        <fullName evidence="2">Uncharacterized protein</fullName>
    </submittedName>
</protein>
<proteinExistence type="predicted"/>
<accession>A0AAV4BVH7</accession>
<feature type="region of interest" description="Disordered" evidence="1">
    <location>
        <begin position="65"/>
        <end position="94"/>
    </location>
</feature>
<feature type="compositionally biased region" description="Polar residues" evidence="1">
    <location>
        <begin position="74"/>
        <end position="88"/>
    </location>
</feature>
<gene>
    <name evidence="2" type="ORF">PoB_004956200</name>
</gene>
<comment type="caution">
    <text evidence="2">The sequence shown here is derived from an EMBL/GenBank/DDBJ whole genome shotgun (WGS) entry which is preliminary data.</text>
</comment>
<reference evidence="2 3" key="1">
    <citation type="journal article" date="2021" name="Elife">
        <title>Chloroplast acquisition without the gene transfer in kleptoplastic sea slugs, Plakobranchus ocellatus.</title>
        <authorList>
            <person name="Maeda T."/>
            <person name="Takahashi S."/>
            <person name="Yoshida T."/>
            <person name="Shimamura S."/>
            <person name="Takaki Y."/>
            <person name="Nagai Y."/>
            <person name="Toyoda A."/>
            <person name="Suzuki Y."/>
            <person name="Arimoto A."/>
            <person name="Ishii H."/>
            <person name="Satoh N."/>
            <person name="Nishiyama T."/>
            <person name="Hasebe M."/>
            <person name="Maruyama T."/>
            <person name="Minagawa J."/>
            <person name="Obokata J."/>
            <person name="Shigenobu S."/>
        </authorList>
    </citation>
    <scope>NUCLEOTIDE SEQUENCE [LARGE SCALE GENOMIC DNA]</scope>
</reference>
<evidence type="ECO:0000256" key="1">
    <source>
        <dbReference type="SAM" id="MobiDB-lite"/>
    </source>
</evidence>
<evidence type="ECO:0000313" key="3">
    <source>
        <dbReference type="Proteomes" id="UP000735302"/>
    </source>
</evidence>